<reference evidence="1 2" key="1">
    <citation type="submission" date="2016-07" db="EMBL/GenBank/DDBJ databases">
        <title>Pervasive Adenine N6-methylation of Active Genes in Fungi.</title>
        <authorList>
            <consortium name="DOE Joint Genome Institute"/>
            <person name="Mondo S.J."/>
            <person name="Dannebaum R.O."/>
            <person name="Kuo R.C."/>
            <person name="Labutti K."/>
            <person name="Haridas S."/>
            <person name="Kuo A."/>
            <person name="Salamov A."/>
            <person name="Ahrendt S.R."/>
            <person name="Lipzen A."/>
            <person name="Sullivan W."/>
            <person name="Andreopoulos W.B."/>
            <person name="Clum A."/>
            <person name="Lindquist E."/>
            <person name="Daum C."/>
            <person name="Ramamoorthy G.K."/>
            <person name="Gryganskyi A."/>
            <person name="Culley D."/>
            <person name="Magnuson J.K."/>
            <person name="James T.Y."/>
            <person name="O'Malley M.A."/>
            <person name="Stajich J.E."/>
            <person name="Spatafora J.W."/>
            <person name="Visel A."/>
            <person name="Grigoriev I.V."/>
        </authorList>
    </citation>
    <scope>NUCLEOTIDE SEQUENCE [LARGE SCALE GENOMIC DNA]</scope>
    <source>
        <strain evidence="1 2">68-887.2</strain>
    </source>
</reference>
<proteinExistence type="predicted"/>
<gene>
    <name evidence="1" type="ORF">BCR39DRAFT_506606</name>
</gene>
<comment type="caution">
    <text evidence="1">The sequence shown here is derived from an EMBL/GenBank/DDBJ whole genome shotgun (WGS) entry which is preliminary data.</text>
</comment>
<dbReference type="InParanoid" id="A0A1Y2AW60"/>
<dbReference type="Proteomes" id="UP000193986">
    <property type="component" value="Unassembled WGS sequence"/>
</dbReference>
<protein>
    <submittedName>
        <fullName evidence="1">Uncharacterized protein</fullName>
    </submittedName>
</protein>
<evidence type="ECO:0000313" key="2">
    <source>
        <dbReference type="Proteomes" id="UP000193986"/>
    </source>
</evidence>
<dbReference type="EMBL" id="MCFC01000045">
    <property type="protein sequence ID" value="ORY26716.1"/>
    <property type="molecule type" value="Genomic_DNA"/>
</dbReference>
<sequence>MTHVSSLAQFDSLKKFVVVALIGLSDQRVAYSIASSLQHGKKLPSALSASSQTSDWARGTRGRFRRFWHLQQTLTKITQRRPKQTAVSVVDKVELLIDISTISADKRQRKARRALFNIPIKISQSVEGLGWRVSERPLDPLEPAGREIDRSYLPDVCSAPSFSATGKSTARA</sequence>
<dbReference type="AlphaFoldDB" id="A0A1Y2AW60"/>
<evidence type="ECO:0000313" key="1">
    <source>
        <dbReference type="EMBL" id="ORY26716.1"/>
    </source>
</evidence>
<accession>A0A1Y2AW60</accession>
<name>A0A1Y2AW60_9TREE</name>
<keyword evidence="2" id="KW-1185">Reference proteome</keyword>
<organism evidence="1 2">
    <name type="scientific">Naematelia encephala</name>
    <dbReference type="NCBI Taxonomy" id="71784"/>
    <lineage>
        <taxon>Eukaryota</taxon>
        <taxon>Fungi</taxon>
        <taxon>Dikarya</taxon>
        <taxon>Basidiomycota</taxon>
        <taxon>Agaricomycotina</taxon>
        <taxon>Tremellomycetes</taxon>
        <taxon>Tremellales</taxon>
        <taxon>Naemateliaceae</taxon>
        <taxon>Naematelia</taxon>
    </lineage>
</organism>